<evidence type="ECO:0000256" key="1">
    <source>
        <dbReference type="ARBA" id="ARBA00007905"/>
    </source>
</evidence>
<dbReference type="Proteomes" id="UP000094757">
    <property type="component" value="Chromosome"/>
</dbReference>
<dbReference type="InterPro" id="IPR020471">
    <property type="entry name" value="AKR"/>
</dbReference>
<dbReference type="RefSeq" id="WP_069177336.1">
    <property type="nucleotide sequence ID" value="NZ_CP017037.1"/>
</dbReference>
<dbReference type="AlphaFoldDB" id="A0A1B3WF81"/>
<dbReference type="InterPro" id="IPR036812">
    <property type="entry name" value="NAD(P)_OxRdtase_dom_sf"/>
</dbReference>
<evidence type="ECO:0000313" key="8">
    <source>
        <dbReference type="Proteomes" id="UP000094757"/>
    </source>
</evidence>
<dbReference type="EMBL" id="CP017037">
    <property type="protein sequence ID" value="AOH39576.1"/>
    <property type="molecule type" value="Genomic_DNA"/>
</dbReference>
<evidence type="ECO:0000256" key="5">
    <source>
        <dbReference type="PIRSR" id="PIRSR000097-3"/>
    </source>
</evidence>
<dbReference type="PRINTS" id="PR00069">
    <property type="entry name" value="ALDKETRDTASE"/>
</dbReference>
<feature type="domain" description="NADP-dependent oxidoreductase" evidence="6">
    <location>
        <begin position="15"/>
        <end position="256"/>
    </location>
</feature>
<dbReference type="InterPro" id="IPR018170">
    <property type="entry name" value="Aldo/ket_reductase_CS"/>
</dbReference>
<dbReference type="KEGG" id="dpn:BCB69_06235"/>
<dbReference type="InterPro" id="IPR023210">
    <property type="entry name" value="NADP_OxRdtase_dom"/>
</dbReference>
<organism evidence="7 8">
    <name type="scientific">Dialister pneumosintes</name>
    <dbReference type="NCBI Taxonomy" id="39950"/>
    <lineage>
        <taxon>Bacteria</taxon>
        <taxon>Bacillati</taxon>
        <taxon>Bacillota</taxon>
        <taxon>Negativicutes</taxon>
        <taxon>Veillonellales</taxon>
        <taxon>Veillonellaceae</taxon>
        <taxon>Dialister</taxon>
    </lineage>
</organism>
<dbReference type="Gene3D" id="3.20.20.100">
    <property type="entry name" value="NADP-dependent oxidoreductase domain"/>
    <property type="match status" value="1"/>
</dbReference>
<reference evidence="8" key="1">
    <citation type="submission" date="2016-08" db="EMBL/GenBank/DDBJ databases">
        <authorList>
            <person name="Holder M.E."/>
            <person name="Ajami N.J."/>
            <person name="Petrosino J.F."/>
        </authorList>
    </citation>
    <scope>NUCLEOTIDE SEQUENCE [LARGE SCALE GENOMIC DNA]</scope>
    <source>
        <strain evidence="8">F0677</strain>
    </source>
</reference>
<dbReference type="PROSITE" id="PS00062">
    <property type="entry name" value="ALDOKETO_REDUCTASE_2"/>
    <property type="match status" value="1"/>
</dbReference>
<dbReference type="PANTHER" id="PTHR43827:SF3">
    <property type="entry name" value="NADP-DEPENDENT OXIDOREDUCTASE DOMAIN-CONTAINING PROTEIN"/>
    <property type="match status" value="1"/>
</dbReference>
<protein>
    <submittedName>
        <fullName evidence="7">Glyoxal reductase</fullName>
    </submittedName>
</protein>
<feature type="active site" description="Proton donor" evidence="4">
    <location>
        <position position="47"/>
    </location>
</feature>
<name>A0A1B3WF81_9FIRM</name>
<sequence length="270" mass="31021">MEWIQLYNGVKIPVLGFGVWQCGDATKDTVISALHMGYRMIDTSAQYGNESAVMEGIKESGISRDDVFITTKLWNDDIRKRRTKQAFMESLRRLKTDYIDMYLIEWPIEGFIRAWQDMADLYHEGWVRAIGVSNFKIHHGKELSEVSDVMPVINQIESHPYFNNSELIDYCRLNRIAVTAYSPLGGGVNNLLQDPMLKSIGEKYGKTPAQIILRWNIDRDVISIPKSVHASRLKENWNIFDFKLSNSDIVAINKLNKNERVGSDPDKITF</sequence>
<dbReference type="PROSITE" id="PS00063">
    <property type="entry name" value="ALDOKETO_REDUCTASE_3"/>
    <property type="match status" value="1"/>
</dbReference>
<dbReference type="FunFam" id="3.20.20.100:FF:000015">
    <property type="entry name" value="Oxidoreductase, aldo/keto reductase family"/>
    <property type="match status" value="1"/>
</dbReference>
<evidence type="ECO:0000259" key="6">
    <source>
        <dbReference type="Pfam" id="PF00248"/>
    </source>
</evidence>
<accession>A0A1B3WF81</accession>
<dbReference type="Pfam" id="PF00248">
    <property type="entry name" value="Aldo_ket_red"/>
    <property type="match status" value="1"/>
</dbReference>
<evidence type="ECO:0000256" key="2">
    <source>
        <dbReference type="ARBA" id="ARBA00022857"/>
    </source>
</evidence>
<dbReference type="PANTHER" id="PTHR43827">
    <property type="entry name" value="2,5-DIKETO-D-GLUCONIC ACID REDUCTASE"/>
    <property type="match status" value="1"/>
</dbReference>
<evidence type="ECO:0000256" key="3">
    <source>
        <dbReference type="ARBA" id="ARBA00023002"/>
    </source>
</evidence>
<proteinExistence type="inferred from homology"/>
<evidence type="ECO:0000313" key="7">
    <source>
        <dbReference type="EMBL" id="AOH39576.1"/>
    </source>
</evidence>
<gene>
    <name evidence="7" type="ORF">BCB69_06235</name>
</gene>
<dbReference type="PIRSF" id="PIRSF000097">
    <property type="entry name" value="AKR"/>
    <property type="match status" value="1"/>
</dbReference>
<keyword evidence="2" id="KW-0521">NADP</keyword>
<comment type="similarity">
    <text evidence="1">Belongs to the aldo/keto reductase family.</text>
</comment>
<dbReference type="CDD" id="cd19071">
    <property type="entry name" value="AKR_AKR1-5-like"/>
    <property type="match status" value="1"/>
</dbReference>
<evidence type="ECO:0000256" key="4">
    <source>
        <dbReference type="PIRSR" id="PIRSR000097-1"/>
    </source>
</evidence>
<dbReference type="STRING" id="39950.BCB69_06235"/>
<feature type="site" description="Lowers pKa of active site Tyr" evidence="5">
    <location>
        <position position="72"/>
    </location>
</feature>
<keyword evidence="3" id="KW-0560">Oxidoreductase</keyword>
<dbReference type="SUPFAM" id="SSF51430">
    <property type="entry name" value="NAD(P)-linked oxidoreductase"/>
    <property type="match status" value="1"/>
</dbReference>
<dbReference type="GO" id="GO:0016616">
    <property type="term" value="F:oxidoreductase activity, acting on the CH-OH group of donors, NAD or NADP as acceptor"/>
    <property type="evidence" value="ECO:0007669"/>
    <property type="project" value="UniProtKB-ARBA"/>
</dbReference>